<reference evidence="1" key="2">
    <citation type="submission" date="2023-05" db="EMBL/GenBank/DDBJ databases">
        <authorList>
            <consortium name="Lawrence Berkeley National Laboratory"/>
            <person name="Steindorff A."/>
            <person name="Hensen N."/>
            <person name="Bonometti L."/>
            <person name="Westerberg I."/>
            <person name="Brannstrom I.O."/>
            <person name="Guillou S."/>
            <person name="Cros-Aarteil S."/>
            <person name="Calhoun S."/>
            <person name="Haridas S."/>
            <person name="Kuo A."/>
            <person name="Mondo S."/>
            <person name="Pangilinan J."/>
            <person name="Riley R."/>
            <person name="Labutti K."/>
            <person name="Andreopoulos B."/>
            <person name="Lipzen A."/>
            <person name="Chen C."/>
            <person name="Yanf M."/>
            <person name="Daum C."/>
            <person name="Ng V."/>
            <person name="Clum A."/>
            <person name="Ohm R."/>
            <person name="Martin F."/>
            <person name="Silar P."/>
            <person name="Natvig D."/>
            <person name="Lalanne C."/>
            <person name="Gautier V."/>
            <person name="Ament-Velasquez S.L."/>
            <person name="Kruys A."/>
            <person name="Hutchinson M.I."/>
            <person name="Powell A.J."/>
            <person name="Barry K."/>
            <person name="Miller A.N."/>
            <person name="Grigoriev I.V."/>
            <person name="Debuchy R."/>
            <person name="Gladieux P."/>
            <person name="Thoren M.H."/>
            <person name="Johannesson H."/>
        </authorList>
    </citation>
    <scope>NUCLEOTIDE SEQUENCE</scope>
    <source>
        <strain evidence="1">PSN293</strain>
    </source>
</reference>
<proteinExistence type="predicted"/>
<accession>A0AAN7B6G3</accession>
<organism evidence="1 2">
    <name type="scientific">Rhypophila decipiens</name>
    <dbReference type="NCBI Taxonomy" id="261697"/>
    <lineage>
        <taxon>Eukaryota</taxon>
        <taxon>Fungi</taxon>
        <taxon>Dikarya</taxon>
        <taxon>Ascomycota</taxon>
        <taxon>Pezizomycotina</taxon>
        <taxon>Sordariomycetes</taxon>
        <taxon>Sordariomycetidae</taxon>
        <taxon>Sordariales</taxon>
        <taxon>Naviculisporaceae</taxon>
        <taxon>Rhypophila</taxon>
    </lineage>
</organism>
<protein>
    <submittedName>
        <fullName evidence="1">Uncharacterized protein</fullName>
    </submittedName>
</protein>
<dbReference type="Proteomes" id="UP001301769">
    <property type="component" value="Unassembled WGS sequence"/>
</dbReference>
<sequence>MASHSPTVRLLPCPSWFIASVRSFVNGPTLATNKLEELSILAGVLPTKPTHSALSLELSIPRPAAKSTSATAALHRRNGGAIWILVTWQVGTEIGNPCEKAKENATGRHQDVRYRQNQPLPIERSINSGVSRWFSDSTAPLADDLRPLSLENHRPTILARRNFLAPEGTKPFSIFHAKEKPPRDSELGKHTVELGYLFGGYSRTLGQNPHKSVLRRDPSAGRPVKNAQLYIRDRPYCCKFGSDDKDFEMVTDGRQGVHPAISVRMRLIGLIRRPGITEIYGGLARAVIKALKHNMEMIDRFSSSIRYGVRQQNNSPTWNLDSLSTNRTVKAVMFVLGEEQHRPEPLKKRSRGTWDCADRDCLLAGGGKPFSSAAVRLRKKADEPLSHRFHQSEAVSRVSGGGETEQDCMSHGFL</sequence>
<reference evidence="1" key="1">
    <citation type="journal article" date="2023" name="Mol. Phylogenet. Evol.">
        <title>Genome-scale phylogeny and comparative genomics of the fungal order Sordariales.</title>
        <authorList>
            <person name="Hensen N."/>
            <person name="Bonometti L."/>
            <person name="Westerberg I."/>
            <person name="Brannstrom I.O."/>
            <person name="Guillou S."/>
            <person name="Cros-Aarteil S."/>
            <person name="Calhoun S."/>
            <person name="Haridas S."/>
            <person name="Kuo A."/>
            <person name="Mondo S."/>
            <person name="Pangilinan J."/>
            <person name="Riley R."/>
            <person name="LaButti K."/>
            <person name="Andreopoulos B."/>
            <person name="Lipzen A."/>
            <person name="Chen C."/>
            <person name="Yan M."/>
            <person name="Daum C."/>
            <person name="Ng V."/>
            <person name="Clum A."/>
            <person name="Steindorff A."/>
            <person name="Ohm R.A."/>
            <person name="Martin F."/>
            <person name="Silar P."/>
            <person name="Natvig D.O."/>
            <person name="Lalanne C."/>
            <person name="Gautier V."/>
            <person name="Ament-Velasquez S.L."/>
            <person name="Kruys A."/>
            <person name="Hutchinson M.I."/>
            <person name="Powell A.J."/>
            <person name="Barry K."/>
            <person name="Miller A.N."/>
            <person name="Grigoriev I.V."/>
            <person name="Debuchy R."/>
            <person name="Gladieux P."/>
            <person name="Hiltunen Thoren M."/>
            <person name="Johannesson H."/>
        </authorList>
    </citation>
    <scope>NUCLEOTIDE SEQUENCE</scope>
    <source>
        <strain evidence="1">PSN293</strain>
    </source>
</reference>
<comment type="caution">
    <text evidence="1">The sequence shown here is derived from an EMBL/GenBank/DDBJ whole genome shotgun (WGS) entry which is preliminary data.</text>
</comment>
<evidence type="ECO:0000313" key="2">
    <source>
        <dbReference type="Proteomes" id="UP001301769"/>
    </source>
</evidence>
<name>A0AAN7B6G3_9PEZI</name>
<dbReference type="EMBL" id="MU858141">
    <property type="protein sequence ID" value="KAK4211777.1"/>
    <property type="molecule type" value="Genomic_DNA"/>
</dbReference>
<evidence type="ECO:0000313" key="1">
    <source>
        <dbReference type="EMBL" id="KAK4211777.1"/>
    </source>
</evidence>
<dbReference type="AlphaFoldDB" id="A0AAN7B6G3"/>
<gene>
    <name evidence="1" type="ORF">QBC37DRAFT_402168</name>
</gene>
<keyword evidence="2" id="KW-1185">Reference proteome</keyword>